<dbReference type="Pfam" id="PF04117">
    <property type="entry name" value="Mpv17_PMP22"/>
    <property type="match status" value="1"/>
</dbReference>
<comment type="similarity">
    <text evidence="2 6">Belongs to the peroxisomal membrane protein PXMP2/4 family.</text>
</comment>
<dbReference type="PANTHER" id="PTHR11266">
    <property type="entry name" value="PEROXISOMAL MEMBRANE PROTEIN 2, PXMP2 MPV17"/>
    <property type="match status" value="1"/>
</dbReference>
<dbReference type="GeneID" id="20822996"/>
<dbReference type="VEuPathDB" id="FungiDB:NEUTE1DRAFT_116275"/>
<dbReference type="InterPro" id="IPR007248">
    <property type="entry name" value="Mpv17_PMP22"/>
</dbReference>
<keyword evidence="8" id="KW-1185">Reference proteome</keyword>
<dbReference type="EMBL" id="GL891303">
    <property type="protein sequence ID" value="EGO58831.1"/>
    <property type="molecule type" value="Genomic_DNA"/>
</dbReference>
<feature type="transmembrane region" description="Helical" evidence="6">
    <location>
        <begin position="20"/>
        <end position="41"/>
    </location>
</feature>
<evidence type="ECO:0000313" key="8">
    <source>
        <dbReference type="Proteomes" id="UP000008065"/>
    </source>
</evidence>
<dbReference type="AlphaFoldDB" id="F8MHS2"/>
<comment type="caution">
    <text evidence="6">Lacks conserved residue(s) required for the propagation of feature annotation.</text>
</comment>
<keyword evidence="4 6" id="KW-1133">Transmembrane helix</keyword>
<dbReference type="RefSeq" id="XP_009849140.1">
    <property type="nucleotide sequence ID" value="XM_009850838.1"/>
</dbReference>
<evidence type="ECO:0000313" key="7">
    <source>
        <dbReference type="EMBL" id="EGO58831.1"/>
    </source>
</evidence>
<accession>F8MHS2</accession>
<keyword evidence="5 6" id="KW-0472">Membrane</keyword>
<dbReference type="OrthoDB" id="10267969at2759"/>
<evidence type="ECO:0000256" key="3">
    <source>
        <dbReference type="ARBA" id="ARBA00022692"/>
    </source>
</evidence>
<organism evidence="7 8">
    <name type="scientific">Neurospora tetrasperma (strain FGSC 2508 / ATCC MYA-4615 / P0657)</name>
    <dbReference type="NCBI Taxonomy" id="510951"/>
    <lineage>
        <taxon>Eukaryota</taxon>
        <taxon>Fungi</taxon>
        <taxon>Dikarya</taxon>
        <taxon>Ascomycota</taxon>
        <taxon>Pezizomycotina</taxon>
        <taxon>Sordariomycetes</taxon>
        <taxon>Sordariomycetidae</taxon>
        <taxon>Sordariales</taxon>
        <taxon>Sordariaceae</taxon>
        <taxon>Neurospora</taxon>
    </lineage>
</organism>
<evidence type="ECO:0000256" key="4">
    <source>
        <dbReference type="ARBA" id="ARBA00022989"/>
    </source>
</evidence>
<dbReference type="GO" id="GO:0016020">
    <property type="term" value="C:membrane"/>
    <property type="evidence" value="ECO:0007669"/>
    <property type="project" value="UniProtKB-SubCell"/>
</dbReference>
<dbReference type="PANTHER" id="PTHR11266:SF50">
    <property type="entry name" value="VACUOLAR MEMBRANE PROTEIN YOR292C"/>
    <property type="match status" value="1"/>
</dbReference>
<gene>
    <name evidence="7" type="ORF">NEUTE1DRAFT_116275</name>
</gene>
<reference evidence="8" key="1">
    <citation type="journal article" date="2011" name="Genetics">
        <title>Massive changes in genome architecture accompany the transition to self-fertility in the filamentous fungus Neurospora tetrasperma.</title>
        <authorList>
            <person name="Ellison C.E."/>
            <person name="Stajich J.E."/>
            <person name="Jacobson D.J."/>
            <person name="Natvig D.O."/>
            <person name="Lapidus A."/>
            <person name="Foster B."/>
            <person name="Aerts A."/>
            <person name="Riley R."/>
            <person name="Lindquist E.A."/>
            <person name="Grigoriev I.V."/>
            <person name="Taylor J.W."/>
        </authorList>
    </citation>
    <scope>NUCLEOTIDE SEQUENCE [LARGE SCALE GENOMIC DNA]</scope>
    <source>
        <strain evidence="8">FGSC 2508 / P0657</strain>
    </source>
</reference>
<sequence length="324" mass="36751">MSWDLTRRRWMRRLNSKYIFDRFPLLHAIVFIIEMTIIARLTSRFNQFYNERPGAFSKSHSPNAAGSSRGGFESRPCFHTSRTLSLPCATMANKSAMAVLTMMVTNAVLAGVADTVAQSITAVRQRAVRKYPPGRGPNARDDFVAYEIHELDRKNPLNEQELIPESRDLPPPFDFERLTRFMAFGFCMAPLQFKWFGFLERCFPITKKNAYQSALKRVAFDQLIFAPFGLACFFTAMTLAEGGGKRGVYEKMRDLYVPTLKANYVLWPAVQVINFRLMPVSLQLPFVSTVGIAWTAYLSLTNAAEDVQHTTPHRAPGSPDIRLS</sequence>
<evidence type="ECO:0000256" key="5">
    <source>
        <dbReference type="ARBA" id="ARBA00023136"/>
    </source>
</evidence>
<protein>
    <submittedName>
        <fullName evidence="7">Uncharacterized protein</fullName>
    </submittedName>
</protein>
<dbReference type="KEGG" id="nte:NEUTE1DRAFT116275"/>
<dbReference type="HOGENOM" id="CLU_049109_8_0_1"/>
<evidence type="ECO:0000256" key="2">
    <source>
        <dbReference type="ARBA" id="ARBA00006824"/>
    </source>
</evidence>
<dbReference type="GO" id="GO:0005739">
    <property type="term" value="C:mitochondrion"/>
    <property type="evidence" value="ECO:0007669"/>
    <property type="project" value="TreeGrafter"/>
</dbReference>
<proteinExistence type="inferred from homology"/>
<comment type="subcellular location">
    <subcellularLocation>
        <location evidence="1">Membrane</location>
        <topology evidence="1">Multi-pass membrane protein</topology>
    </subcellularLocation>
</comment>
<name>F8MHS2_NEUT8</name>
<dbReference type="Proteomes" id="UP000008065">
    <property type="component" value="Unassembled WGS sequence"/>
</dbReference>
<evidence type="ECO:0000256" key="1">
    <source>
        <dbReference type="ARBA" id="ARBA00004141"/>
    </source>
</evidence>
<evidence type="ECO:0000256" key="6">
    <source>
        <dbReference type="RuleBase" id="RU363053"/>
    </source>
</evidence>
<keyword evidence="3 6" id="KW-0812">Transmembrane</keyword>